<dbReference type="Gene3D" id="3.40.50.1820">
    <property type="entry name" value="alpha/beta hydrolase"/>
    <property type="match status" value="1"/>
</dbReference>
<protein>
    <submittedName>
        <fullName evidence="7">Alpha/beta hydrolase</fullName>
    </submittedName>
</protein>
<feature type="domain" description="AB hydrolase-1" evidence="5">
    <location>
        <begin position="108"/>
        <end position="277"/>
    </location>
</feature>
<keyword evidence="8" id="KW-1185">Reference proteome</keyword>
<dbReference type="InterPro" id="IPR051601">
    <property type="entry name" value="Serine_prot/Carboxylest_S33"/>
</dbReference>
<evidence type="ECO:0000259" key="5">
    <source>
        <dbReference type="Pfam" id="PF00561"/>
    </source>
</evidence>
<proteinExistence type="inferred from homology"/>
<feature type="signal peptide" evidence="4">
    <location>
        <begin position="1"/>
        <end position="20"/>
    </location>
</feature>
<evidence type="ECO:0000259" key="6">
    <source>
        <dbReference type="Pfam" id="PF08386"/>
    </source>
</evidence>
<evidence type="ECO:0000313" key="7">
    <source>
        <dbReference type="EMBL" id="NGN69418.1"/>
    </source>
</evidence>
<dbReference type="GO" id="GO:0016787">
    <property type="term" value="F:hydrolase activity"/>
    <property type="evidence" value="ECO:0007669"/>
    <property type="project" value="UniProtKB-KW"/>
</dbReference>
<dbReference type="Pfam" id="PF00561">
    <property type="entry name" value="Abhydrolase_1"/>
    <property type="match status" value="1"/>
</dbReference>
<dbReference type="SUPFAM" id="SSF53474">
    <property type="entry name" value="alpha/beta-Hydrolases"/>
    <property type="match status" value="1"/>
</dbReference>
<feature type="domain" description="Peptidase S33 tripeptidyl aminopeptidase-like C-terminal" evidence="6">
    <location>
        <begin position="407"/>
        <end position="509"/>
    </location>
</feature>
<gene>
    <name evidence="7" type="ORF">G5C51_36715</name>
</gene>
<reference evidence="7 8" key="1">
    <citation type="submission" date="2020-02" db="EMBL/GenBank/DDBJ databases">
        <title>Whole-genome analyses of novel actinobacteria.</title>
        <authorList>
            <person name="Sahin N."/>
        </authorList>
    </citation>
    <scope>NUCLEOTIDE SEQUENCE [LARGE SCALE GENOMIC DNA]</scope>
    <source>
        <strain evidence="7 8">A7024</strain>
    </source>
</reference>
<dbReference type="PANTHER" id="PTHR43248">
    <property type="entry name" value="2-SUCCINYL-6-HYDROXY-2,4-CYCLOHEXADIENE-1-CARBOXYLATE SYNTHASE"/>
    <property type="match status" value="1"/>
</dbReference>
<sequence>MQRTVRARLLIATAVLSAVAGGCANSSGDKDQDTGADIKPAKLSWKSCKPKGEAAQQPGAAGIKWECAKLPVPVDYDKPDGDKIDLALIRTKATGKKEPIGSLIYNFGGPGGSGVSTLPAAAPQYEGLRTRYDLLSFDPRGVGDSEGVRCLGDKQLDSYFAADNTPDDEAEQKAYFDNIKKFNSGCEKNAGKILPHIGTENAARDIDLIRKAVGDDKTYYFGTSYGTELGGVYAHQFPKKVGRAVLDSPIDPTQDGLGRSLGQTKGFQLALKNFTEDCADQGEECPLGEDPKEGEGKIADLLQQLDKKPMPAAGERKLTESLATGGIAQALYSKDFWPILREGLDEAMVDGNGRTLLALGDLLNGREQNGRYSTMQSSFVAIGCADSSERPDTDEIKDKLPEFEKASPLFGKFMAWSMGSCTDWPVKGARTKPDVSAKDSAPILVVGTTNDPATPFAGTKHMVDALGVGHQITNKGEGHGAYTPTNPCVTKAVDAYLLQGRTPEDGKTCG</sequence>
<dbReference type="AlphaFoldDB" id="A0A6G4UDG0"/>
<comment type="caution">
    <text evidence="7">The sequence shown here is derived from an EMBL/GenBank/DDBJ whole genome shotgun (WGS) entry which is preliminary data.</text>
</comment>
<comment type="similarity">
    <text evidence="1">Belongs to the peptidase S33 family.</text>
</comment>
<dbReference type="InterPro" id="IPR013595">
    <property type="entry name" value="Pept_S33_TAP-like_C"/>
</dbReference>
<evidence type="ECO:0000256" key="1">
    <source>
        <dbReference type="ARBA" id="ARBA00010088"/>
    </source>
</evidence>
<dbReference type="EMBL" id="JAAKZV010000294">
    <property type="protein sequence ID" value="NGN69418.1"/>
    <property type="molecule type" value="Genomic_DNA"/>
</dbReference>
<evidence type="ECO:0000256" key="4">
    <source>
        <dbReference type="SAM" id="SignalP"/>
    </source>
</evidence>
<dbReference type="RefSeq" id="WP_165244337.1">
    <property type="nucleotide sequence ID" value="NZ_JAAKZV010000294.1"/>
</dbReference>
<keyword evidence="2 4" id="KW-0732">Signal</keyword>
<dbReference type="InterPro" id="IPR000073">
    <property type="entry name" value="AB_hydrolase_1"/>
</dbReference>
<accession>A0A6G4UDG0</accession>
<evidence type="ECO:0000313" key="8">
    <source>
        <dbReference type="Proteomes" id="UP000481583"/>
    </source>
</evidence>
<dbReference type="PANTHER" id="PTHR43248:SF29">
    <property type="entry name" value="TRIPEPTIDYL AMINOPEPTIDASE"/>
    <property type="match status" value="1"/>
</dbReference>
<dbReference type="PROSITE" id="PS51257">
    <property type="entry name" value="PROKAR_LIPOPROTEIN"/>
    <property type="match status" value="1"/>
</dbReference>
<dbReference type="Pfam" id="PF08386">
    <property type="entry name" value="Abhydrolase_4"/>
    <property type="match status" value="1"/>
</dbReference>
<evidence type="ECO:0000256" key="3">
    <source>
        <dbReference type="ARBA" id="ARBA00022801"/>
    </source>
</evidence>
<name>A0A6G4UDG0_9ACTN</name>
<organism evidence="7 8">
    <name type="scientific">Streptomyces coryli</name>
    <dbReference type="NCBI Taxonomy" id="1128680"/>
    <lineage>
        <taxon>Bacteria</taxon>
        <taxon>Bacillati</taxon>
        <taxon>Actinomycetota</taxon>
        <taxon>Actinomycetes</taxon>
        <taxon>Kitasatosporales</taxon>
        <taxon>Streptomycetaceae</taxon>
        <taxon>Streptomyces</taxon>
    </lineage>
</organism>
<dbReference type="Proteomes" id="UP000481583">
    <property type="component" value="Unassembled WGS sequence"/>
</dbReference>
<evidence type="ECO:0000256" key="2">
    <source>
        <dbReference type="ARBA" id="ARBA00022729"/>
    </source>
</evidence>
<keyword evidence="3 7" id="KW-0378">Hydrolase</keyword>
<feature type="chain" id="PRO_5039050475" evidence="4">
    <location>
        <begin position="21"/>
        <end position="510"/>
    </location>
</feature>
<dbReference type="InterPro" id="IPR029058">
    <property type="entry name" value="AB_hydrolase_fold"/>
</dbReference>